<keyword evidence="4" id="KW-1185">Reference proteome</keyword>
<protein>
    <recommendedName>
        <fullName evidence="2">CCHC-type domain-containing protein</fullName>
    </recommendedName>
</protein>
<dbReference type="InterPro" id="IPR036875">
    <property type="entry name" value="Znf_CCHC_sf"/>
</dbReference>
<dbReference type="Gene3D" id="4.10.60.10">
    <property type="entry name" value="Zinc finger, CCHC-type"/>
    <property type="match status" value="1"/>
</dbReference>
<dbReference type="PROSITE" id="PS50158">
    <property type="entry name" value="ZF_CCHC"/>
    <property type="match status" value="1"/>
</dbReference>
<keyword evidence="1" id="KW-0863">Zinc-finger</keyword>
<reference evidence="3" key="1">
    <citation type="submission" date="2022-03" db="EMBL/GenBank/DDBJ databases">
        <title>Draft genome sequence of Aduncisulcus paluster, a free-living microaerophilic Fornicata.</title>
        <authorList>
            <person name="Yuyama I."/>
            <person name="Kume K."/>
            <person name="Tamura T."/>
            <person name="Inagaki Y."/>
            <person name="Hashimoto T."/>
        </authorList>
    </citation>
    <scope>NUCLEOTIDE SEQUENCE</scope>
    <source>
        <strain evidence="3">NY0171</strain>
    </source>
</reference>
<dbReference type="PROSITE" id="PS00141">
    <property type="entry name" value="ASP_PROTEASE"/>
    <property type="match status" value="1"/>
</dbReference>
<dbReference type="InterPro" id="IPR001969">
    <property type="entry name" value="Aspartic_peptidase_AS"/>
</dbReference>
<dbReference type="PANTHER" id="PTHR46888:SF1">
    <property type="entry name" value="RIBONUCLEASE H"/>
    <property type="match status" value="1"/>
</dbReference>
<accession>A0ABQ5L1X9</accession>
<proteinExistence type="predicted"/>
<dbReference type="EMBL" id="BQXS01005268">
    <property type="protein sequence ID" value="GKT37814.1"/>
    <property type="molecule type" value="Genomic_DNA"/>
</dbReference>
<dbReference type="SMART" id="SM00343">
    <property type="entry name" value="ZnF_C2HC"/>
    <property type="match status" value="2"/>
</dbReference>
<organism evidence="3 4">
    <name type="scientific">Aduncisulcus paluster</name>
    <dbReference type="NCBI Taxonomy" id="2918883"/>
    <lineage>
        <taxon>Eukaryota</taxon>
        <taxon>Metamonada</taxon>
        <taxon>Carpediemonas-like organisms</taxon>
        <taxon>Aduncisulcus</taxon>
    </lineage>
</organism>
<evidence type="ECO:0000313" key="3">
    <source>
        <dbReference type="EMBL" id="GKT37814.1"/>
    </source>
</evidence>
<evidence type="ECO:0000256" key="1">
    <source>
        <dbReference type="PROSITE-ProRule" id="PRU00047"/>
    </source>
</evidence>
<dbReference type="SUPFAM" id="SSF57756">
    <property type="entry name" value="Retrovirus zinc finger-like domains"/>
    <property type="match status" value="1"/>
</dbReference>
<evidence type="ECO:0000313" key="4">
    <source>
        <dbReference type="Proteomes" id="UP001057375"/>
    </source>
</evidence>
<keyword evidence="1" id="KW-0862">Zinc</keyword>
<dbReference type="Pfam" id="PF00098">
    <property type="entry name" value="zf-CCHC"/>
    <property type="match status" value="1"/>
</dbReference>
<evidence type="ECO:0000259" key="2">
    <source>
        <dbReference type="PROSITE" id="PS50158"/>
    </source>
</evidence>
<dbReference type="Proteomes" id="UP001057375">
    <property type="component" value="Unassembled WGS sequence"/>
</dbReference>
<dbReference type="InterPro" id="IPR001878">
    <property type="entry name" value="Znf_CCHC"/>
</dbReference>
<name>A0ABQ5L1X9_9EUKA</name>
<sequence>MGFQESEISDYVIGYQKVIDSVTTSVEKPTDKQLRKLFLAGIKNGSFRVRVQTGLSVIEEPTFTDVIRVVYEEASTVEEDIKDLAPYLEKPRTKSSKGPLRGRYCGKLGHLEKDCWKKHPALKKSKSAPKQESTGEKKQVKCFKCGEIGHYANKCPLKAVKKEGELKVIESTSTDMAVHRRISLQADKGSSKIELQALVDSGASHSVISANVVEDLGKVQKYPCE</sequence>
<feature type="non-terminal residue" evidence="3">
    <location>
        <position position="225"/>
    </location>
</feature>
<comment type="caution">
    <text evidence="3">The sequence shown here is derived from an EMBL/GenBank/DDBJ whole genome shotgun (WGS) entry which is preliminary data.</text>
</comment>
<keyword evidence="1" id="KW-0479">Metal-binding</keyword>
<dbReference type="PANTHER" id="PTHR46888">
    <property type="entry name" value="ZINC KNUCKLE DOMAINCONTAINING PROTEIN-RELATED"/>
    <property type="match status" value="1"/>
</dbReference>
<feature type="domain" description="CCHC-type" evidence="2">
    <location>
        <begin position="141"/>
        <end position="156"/>
    </location>
</feature>
<gene>
    <name evidence="3" type="ORF">ADUPG1_003752</name>
</gene>